<dbReference type="CDD" id="cd00298">
    <property type="entry name" value="ACD_sHsps_p23-like"/>
    <property type="match status" value="1"/>
</dbReference>
<organism evidence="2 3">
    <name type="scientific">Saccharothrix hoggarensis</name>
    <dbReference type="NCBI Taxonomy" id="913853"/>
    <lineage>
        <taxon>Bacteria</taxon>
        <taxon>Bacillati</taxon>
        <taxon>Actinomycetota</taxon>
        <taxon>Actinomycetes</taxon>
        <taxon>Pseudonocardiales</taxon>
        <taxon>Pseudonocardiaceae</taxon>
        <taxon>Saccharothrix</taxon>
    </lineage>
</organism>
<gene>
    <name evidence="2" type="ORF">ACFQ3T_27835</name>
</gene>
<sequence length="153" mass="16810">MVERLTVLRRNPCAAAESCSATDPVGEMDLWWDRIGRTLGRDWDVTTADECPLTVEVAVTEHAYFFATLITDVRRDDVRVEVRDQDVRPDGTPAKRDRVGITVRPTGSPQRFHYCATVPTGVDVDGIDAWLLDGLVVVRVPIGHVGEAPAPGS</sequence>
<evidence type="ECO:0000313" key="2">
    <source>
        <dbReference type="EMBL" id="MFD1150956.1"/>
    </source>
</evidence>
<evidence type="ECO:0000259" key="1">
    <source>
        <dbReference type="Pfam" id="PF00011"/>
    </source>
</evidence>
<feature type="domain" description="SHSP" evidence="1">
    <location>
        <begin position="58"/>
        <end position="142"/>
    </location>
</feature>
<comment type="caution">
    <text evidence="2">The sequence shown here is derived from an EMBL/GenBank/DDBJ whole genome shotgun (WGS) entry which is preliminary data.</text>
</comment>
<accession>A0ABW3R1P0</accession>
<protein>
    <submittedName>
        <fullName evidence="2">Hsp20 family protein</fullName>
    </submittedName>
</protein>
<dbReference type="EMBL" id="JBHTLK010000197">
    <property type="protein sequence ID" value="MFD1150956.1"/>
    <property type="molecule type" value="Genomic_DNA"/>
</dbReference>
<dbReference type="InterPro" id="IPR008978">
    <property type="entry name" value="HSP20-like_chaperone"/>
</dbReference>
<reference evidence="3" key="1">
    <citation type="journal article" date="2019" name="Int. J. Syst. Evol. Microbiol.">
        <title>The Global Catalogue of Microorganisms (GCM) 10K type strain sequencing project: providing services to taxonomists for standard genome sequencing and annotation.</title>
        <authorList>
            <consortium name="The Broad Institute Genomics Platform"/>
            <consortium name="The Broad Institute Genome Sequencing Center for Infectious Disease"/>
            <person name="Wu L."/>
            <person name="Ma J."/>
        </authorList>
    </citation>
    <scope>NUCLEOTIDE SEQUENCE [LARGE SCALE GENOMIC DNA]</scope>
    <source>
        <strain evidence="3">CCUG 60214</strain>
    </source>
</reference>
<dbReference type="SUPFAM" id="SSF49764">
    <property type="entry name" value="HSP20-like chaperones"/>
    <property type="match status" value="1"/>
</dbReference>
<dbReference type="Pfam" id="PF00011">
    <property type="entry name" value="HSP20"/>
    <property type="match status" value="1"/>
</dbReference>
<keyword evidence="3" id="KW-1185">Reference proteome</keyword>
<dbReference type="RefSeq" id="WP_380727517.1">
    <property type="nucleotide sequence ID" value="NZ_JBHTLK010000197.1"/>
</dbReference>
<dbReference type="Gene3D" id="2.60.40.790">
    <property type="match status" value="1"/>
</dbReference>
<dbReference type="InterPro" id="IPR002068">
    <property type="entry name" value="A-crystallin/Hsp20_dom"/>
</dbReference>
<dbReference type="Proteomes" id="UP001597168">
    <property type="component" value="Unassembled WGS sequence"/>
</dbReference>
<name>A0ABW3R1P0_9PSEU</name>
<evidence type="ECO:0000313" key="3">
    <source>
        <dbReference type="Proteomes" id="UP001597168"/>
    </source>
</evidence>
<proteinExistence type="predicted"/>